<dbReference type="PROSITE" id="PS00394">
    <property type="entry name" value="DNA_PHOTOLYASES_1_1"/>
    <property type="match status" value="1"/>
</dbReference>
<keyword evidence="2 5" id="KW-0285">Flavoprotein</keyword>
<comment type="similarity">
    <text evidence="6">Belongs to the DNA photolyase family.</text>
</comment>
<dbReference type="GO" id="GO:0071949">
    <property type="term" value="F:FAD binding"/>
    <property type="evidence" value="ECO:0007669"/>
    <property type="project" value="TreeGrafter"/>
</dbReference>
<comment type="cofactor">
    <cofactor evidence="1">
        <name>(6R)-5,10-methylene-5,6,7,8-tetrahydrofolate</name>
        <dbReference type="ChEBI" id="CHEBI:15636"/>
    </cofactor>
</comment>
<evidence type="ECO:0000256" key="1">
    <source>
        <dbReference type="ARBA" id="ARBA00001932"/>
    </source>
</evidence>
<dbReference type="Gene3D" id="1.25.40.80">
    <property type="match status" value="1"/>
</dbReference>
<dbReference type="SUPFAM" id="SSF52425">
    <property type="entry name" value="Cryptochrome/photolyase, N-terminal domain"/>
    <property type="match status" value="1"/>
</dbReference>
<keyword evidence="4 6" id="KW-0157">Chromophore</keyword>
<protein>
    <submittedName>
        <fullName evidence="8">Deoxyribodipyrimidine photo-lyase</fullName>
        <ecNumber evidence="8">4.1.99.3</ecNumber>
    </submittedName>
</protein>
<evidence type="ECO:0000256" key="4">
    <source>
        <dbReference type="ARBA" id="ARBA00022991"/>
    </source>
</evidence>
<dbReference type="PROSITE" id="PS51645">
    <property type="entry name" value="PHR_CRY_ALPHA_BETA"/>
    <property type="match status" value="1"/>
</dbReference>
<dbReference type="STRING" id="1325564.NSJP_0680"/>
<dbReference type="RefSeq" id="WP_080885472.1">
    <property type="nucleotide sequence ID" value="NZ_LT828648.1"/>
</dbReference>
<keyword evidence="8" id="KW-0456">Lyase</keyword>
<dbReference type="PROSITE" id="PS00691">
    <property type="entry name" value="DNA_PHOTOLYASES_1_2"/>
    <property type="match status" value="1"/>
</dbReference>
<dbReference type="GO" id="GO:0003677">
    <property type="term" value="F:DNA binding"/>
    <property type="evidence" value="ECO:0007669"/>
    <property type="project" value="TreeGrafter"/>
</dbReference>
<evidence type="ECO:0000256" key="3">
    <source>
        <dbReference type="ARBA" id="ARBA00022827"/>
    </source>
</evidence>
<dbReference type="Pfam" id="PF00875">
    <property type="entry name" value="DNA_photolyase"/>
    <property type="match status" value="1"/>
</dbReference>
<feature type="binding site" evidence="5">
    <location>
        <begin position="277"/>
        <end position="284"/>
    </location>
    <ligand>
        <name>FAD</name>
        <dbReference type="ChEBI" id="CHEBI:57692"/>
    </ligand>
</feature>
<dbReference type="InterPro" id="IPR014729">
    <property type="entry name" value="Rossmann-like_a/b/a_fold"/>
</dbReference>
<accession>A0A1W1I1I7</accession>
<evidence type="ECO:0000259" key="7">
    <source>
        <dbReference type="PROSITE" id="PS51645"/>
    </source>
</evidence>
<comment type="cofactor">
    <cofactor evidence="5">
        <name>FAD</name>
        <dbReference type="ChEBI" id="CHEBI:57692"/>
    </cofactor>
    <text evidence="5">Binds 1 FAD per subunit.</text>
</comment>
<feature type="domain" description="Photolyase/cryptochrome alpha/beta" evidence="7">
    <location>
        <begin position="1"/>
        <end position="130"/>
    </location>
</feature>
<organism evidence="8 9">
    <name type="scientific">Nitrospira japonica</name>
    <dbReference type="NCBI Taxonomy" id="1325564"/>
    <lineage>
        <taxon>Bacteria</taxon>
        <taxon>Pseudomonadati</taxon>
        <taxon>Nitrospirota</taxon>
        <taxon>Nitrospiria</taxon>
        <taxon>Nitrospirales</taxon>
        <taxon>Nitrospiraceae</taxon>
        <taxon>Nitrospira</taxon>
    </lineage>
</organism>
<dbReference type="PANTHER" id="PTHR11455">
    <property type="entry name" value="CRYPTOCHROME"/>
    <property type="match status" value="1"/>
</dbReference>
<dbReference type="PANTHER" id="PTHR11455:SF9">
    <property type="entry name" value="CRYPTOCHROME CIRCADIAN CLOCK 5 ISOFORM X1"/>
    <property type="match status" value="1"/>
</dbReference>
<dbReference type="InterPro" id="IPR036155">
    <property type="entry name" value="Crypto/Photolyase_N_sf"/>
</dbReference>
<dbReference type="InterPro" id="IPR005101">
    <property type="entry name" value="Cryptochr/Photolyase_FAD-bd"/>
</dbReference>
<name>A0A1W1I1I7_9BACT</name>
<dbReference type="Gene3D" id="1.10.579.10">
    <property type="entry name" value="DNA Cyclobutane Dipyrimidine Photolyase, subunit A, domain 3"/>
    <property type="match status" value="1"/>
</dbReference>
<feature type="binding site" evidence="5">
    <location>
        <position position="223"/>
    </location>
    <ligand>
        <name>FAD</name>
        <dbReference type="ChEBI" id="CHEBI:57692"/>
    </ligand>
</feature>
<gene>
    <name evidence="8" type="primary">phrA</name>
    <name evidence="8" type="ORF">NSJP_0680</name>
</gene>
<dbReference type="InterPro" id="IPR002081">
    <property type="entry name" value="Cryptochrome/DNA_photolyase_1"/>
</dbReference>
<evidence type="ECO:0000256" key="2">
    <source>
        <dbReference type="ARBA" id="ARBA00022630"/>
    </source>
</evidence>
<dbReference type="EMBL" id="LT828648">
    <property type="protein sequence ID" value="SLM46852.1"/>
    <property type="molecule type" value="Genomic_DNA"/>
</dbReference>
<dbReference type="GO" id="GO:0009416">
    <property type="term" value="P:response to light stimulus"/>
    <property type="evidence" value="ECO:0007669"/>
    <property type="project" value="TreeGrafter"/>
</dbReference>
<keyword evidence="3 5" id="KW-0274">FAD</keyword>
<dbReference type="GO" id="GO:0006139">
    <property type="term" value="P:nucleobase-containing compound metabolic process"/>
    <property type="evidence" value="ECO:0007669"/>
    <property type="project" value="UniProtKB-ARBA"/>
</dbReference>
<dbReference type="InterPro" id="IPR006050">
    <property type="entry name" value="DNA_photolyase_N"/>
</dbReference>
<evidence type="ECO:0000256" key="5">
    <source>
        <dbReference type="PIRSR" id="PIRSR602081-1"/>
    </source>
</evidence>
<dbReference type="AlphaFoldDB" id="A0A1W1I1I7"/>
<dbReference type="KEGG" id="nja:NSJP_0680"/>
<dbReference type="EC" id="4.1.99.3" evidence="8"/>
<feature type="binding site" evidence="5">
    <location>
        <position position="274"/>
    </location>
    <ligand>
        <name>FAD</name>
        <dbReference type="ChEBI" id="CHEBI:57692"/>
    </ligand>
</feature>
<dbReference type="GO" id="GO:0006950">
    <property type="term" value="P:response to stress"/>
    <property type="evidence" value="ECO:0007669"/>
    <property type="project" value="UniProtKB-ARBA"/>
</dbReference>
<evidence type="ECO:0000256" key="6">
    <source>
        <dbReference type="RuleBase" id="RU004182"/>
    </source>
</evidence>
<keyword evidence="9" id="KW-1185">Reference proteome</keyword>
<feature type="binding site" evidence="5">
    <location>
        <begin position="235"/>
        <end position="239"/>
    </location>
    <ligand>
        <name>FAD</name>
        <dbReference type="ChEBI" id="CHEBI:57692"/>
    </ligand>
</feature>
<sequence length="481" mass="54860">MRGIVWLRRDLRLSDQPALTAACEACSEVIPLFVFDDPLLRSKTFGSVCVNFMLGCLEDLAASLAARGLPLQWRRGEPVEEVVTAAREWKVDVVYWNRDYEPAALLRDRAVQLQLAEQGVEVRTFKDHVVFEADEVCGITGEPMQRYSAYRARWWTKWQAVKPTLLPIPRGLCVEKAVPLPAPRPIPAARELGYEPLTPWIRAGEQHARKRLAWFVAEPIHAYVNSRNLPALDGSSKLSPHFRFGTLSPRTAIHMALASLATGGRVSRPDVLTWIDELVWREFFQQVLSAFPRVAGGPFRAIAVPPARESGPERDRFFQAWCDGQTGYPIVDAGMRQLNETGWMHNRVRMVVASFLIKDLRLDWQCGERYFMQRLVDADVAANNGNWQWCASTGTDAMRGYRIFNPALQSKKFDPDGAYIREYVRELDGAASKWIHEPHLMSPDEQVHARCRIGRDYPSPIIDHQQARREYLDLAKQQVKR</sequence>
<dbReference type="InterPro" id="IPR036134">
    <property type="entry name" value="Crypto/Photolyase_FAD-like_sf"/>
</dbReference>
<reference evidence="8 9" key="1">
    <citation type="submission" date="2017-03" db="EMBL/GenBank/DDBJ databases">
        <authorList>
            <person name="Afonso C.L."/>
            <person name="Miller P.J."/>
            <person name="Scott M.A."/>
            <person name="Spackman E."/>
            <person name="Goraichik I."/>
            <person name="Dimitrov K.M."/>
            <person name="Suarez D.L."/>
            <person name="Swayne D.E."/>
        </authorList>
    </citation>
    <scope>NUCLEOTIDE SEQUENCE [LARGE SCALE GENOMIC DNA]</scope>
    <source>
        <strain evidence="8">Genome sequencing of Nitrospira japonica strain NJ11</strain>
    </source>
</reference>
<dbReference type="SUPFAM" id="SSF48173">
    <property type="entry name" value="Cryptochrome/photolyase FAD-binding domain"/>
    <property type="match status" value="1"/>
</dbReference>
<feature type="binding site" evidence="5">
    <location>
        <begin position="377"/>
        <end position="379"/>
    </location>
    <ligand>
        <name>FAD</name>
        <dbReference type="ChEBI" id="CHEBI:57692"/>
    </ligand>
</feature>
<dbReference type="PRINTS" id="PR00147">
    <property type="entry name" value="DNAPHOTLYASE"/>
</dbReference>
<dbReference type="GO" id="GO:0003904">
    <property type="term" value="F:deoxyribodipyrimidine photo-lyase activity"/>
    <property type="evidence" value="ECO:0007669"/>
    <property type="project" value="UniProtKB-EC"/>
</dbReference>
<dbReference type="OrthoDB" id="9772484at2"/>
<dbReference type="Pfam" id="PF03441">
    <property type="entry name" value="FAD_binding_7"/>
    <property type="match status" value="1"/>
</dbReference>
<proteinExistence type="inferred from homology"/>
<evidence type="ECO:0000313" key="9">
    <source>
        <dbReference type="Proteomes" id="UP000192042"/>
    </source>
</evidence>
<evidence type="ECO:0000313" key="8">
    <source>
        <dbReference type="EMBL" id="SLM46852.1"/>
    </source>
</evidence>
<dbReference type="InterPro" id="IPR018394">
    <property type="entry name" value="DNA_photolyase_1_CS_C"/>
</dbReference>
<dbReference type="Gene3D" id="3.40.50.620">
    <property type="entry name" value="HUPs"/>
    <property type="match status" value="1"/>
</dbReference>
<dbReference type="Proteomes" id="UP000192042">
    <property type="component" value="Chromosome I"/>
</dbReference>